<dbReference type="EMBL" id="SZYD01000006">
    <property type="protein sequence ID" value="KAD5960610.1"/>
    <property type="molecule type" value="Genomic_DNA"/>
</dbReference>
<evidence type="ECO:0000313" key="2">
    <source>
        <dbReference type="Proteomes" id="UP000326396"/>
    </source>
</evidence>
<proteinExistence type="predicted"/>
<keyword evidence="2" id="KW-1185">Reference proteome</keyword>
<dbReference type="Proteomes" id="UP000326396">
    <property type="component" value="Linkage Group LG14"/>
</dbReference>
<accession>A0A5N6P6H6</accession>
<dbReference type="OrthoDB" id="1633836at2759"/>
<evidence type="ECO:0008006" key="3">
    <source>
        <dbReference type="Google" id="ProtNLM"/>
    </source>
</evidence>
<protein>
    <recommendedName>
        <fullName evidence="3">Reverse transcriptase domain-containing protein</fullName>
    </recommendedName>
</protein>
<dbReference type="AlphaFoldDB" id="A0A5N6P6H6"/>
<evidence type="ECO:0000313" key="1">
    <source>
        <dbReference type="EMBL" id="KAD5960610.1"/>
    </source>
</evidence>
<comment type="caution">
    <text evidence="1">The sequence shown here is derived from an EMBL/GenBank/DDBJ whole genome shotgun (WGS) entry which is preliminary data.</text>
</comment>
<gene>
    <name evidence="1" type="ORF">E3N88_12082</name>
</gene>
<organism evidence="1 2">
    <name type="scientific">Mikania micrantha</name>
    <name type="common">bitter vine</name>
    <dbReference type="NCBI Taxonomy" id="192012"/>
    <lineage>
        <taxon>Eukaryota</taxon>
        <taxon>Viridiplantae</taxon>
        <taxon>Streptophyta</taxon>
        <taxon>Embryophyta</taxon>
        <taxon>Tracheophyta</taxon>
        <taxon>Spermatophyta</taxon>
        <taxon>Magnoliopsida</taxon>
        <taxon>eudicotyledons</taxon>
        <taxon>Gunneridae</taxon>
        <taxon>Pentapetalae</taxon>
        <taxon>asterids</taxon>
        <taxon>campanulids</taxon>
        <taxon>Asterales</taxon>
        <taxon>Asteraceae</taxon>
        <taxon>Asteroideae</taxon>
        <taxon>Heliantheae alliance</taxon>
        <taxon>Eupatorieae</taxon>
        <taxon>Mikania</taxon>
    </lineage>
</organism>
<name>A0A5N6P6H6_9ASTR</name>
<reference evidence="1 2" key="1">
    <citation type="submission" date="2019-05" db="EMBL/GenBank/DDBJ databases">
        <title>Mikania micrantha, genome provides insights into the molecular mechanism of rapid growth.</title>
        <authorList>
            <person name="Liu B."/>
        </authorList>
    </citation>
    <scope>NUCLEOTIDE SEQUENCE [LARGE SCALE GENOMIC DNA]</scope>
    <source>
        <strain evidence="1">NLD-2019</strain>
        <tissue evidence="1">Leaf</tissue>
    </source>
</reference>
<sequence length="67" mass="8241">MIWYYSKYHLEKEWYESGRRVPLDDIRVDDTMHVVENPVEIMDREVKKLKHSRIPIVKVQWESKRGP</sequence>